<dbReference type="Proteomes" id="UP000054279">
    <property type="component" value="Unassembled WGS sequence"/>
</dbReference>
<reference evidence="1 2" key="1">
    <citation type="submission" date="2014-06" db="EMBL/GenBank/DDBJ databases">
        <title>Evolutionary Origins and Diversification of the Mycorrhizal Mutualists.</title>
        <authorList>
            <consortium name="DOE Joint Genome Institute"/>
            <consortium name="Mycorrhizal Genomics Consortium"/>
            <person name="Kohler A."/>
            <person name="Kuo A."/>
            <person name="Nagy L.G."/>
            <person name="Floudas D."/>
            <person name="Copeland A."/>
            <person name="Barry K.W."/>
            <person name="Cichocki N."/>
            <person name="Veneault-Fourrey C."/>
            <person name="LaButti K."/>
            <person name="Lindquist E.A."/>
            <person name="Lipzen A."/>
            <person name="Lundell T."/>
            <person name="Morin E."/>
            <person name="Murat C."/>
            <person name="Riley R."/>
            <person name="Ohm R."/>
            <person name="Sun H."/>
            <person name="Tunlid A."/>
            <person name="Henrissat B."/>
            <person name="Grigoriev I.V."/>
            <person name="Hibbett D.S."/>
            <person name="Martin F."/>
        </authorList>
    </citation>
    <scope>NUCLEOTIDE SEQUENCE [LARGE SCALE GENOMIC DNA]</scope>
    <source>
        <strain evidence="1 2">SS14</strain>
    </source>
</reference>
<evidence type="ECO:0000313" key="2">
    <source>
        <dbReference type="Proteomes" id="UP000054279"/>
    </source>
</evidence>
<proteinExistence type="predicted"/>
<keyword evidence="2" id="KW-1185">Reference proteome</keyword>
<protein>
    <submittedName>
        <fullName evidence="1">Uncharacterized protein</fullName>
    </submittedName>
</protein>
<organism evidence="1 2">
    <name type="scientific">Sphaerobolus stellatus (strain SS14)</name>
    <dbReference type="NCBI Taxonomy" id="990650"/>
    <lineage>
        <taxon>Eukaryota</taxon>
        <taxon>Fungi</taxon>
        <taxon>Dikarya</taxon>
        <taxon>Basidiomycota</taxon>
        <taxon>Agaricomycotina</taxon>
        <taxon>Agaricomycetes</taxon>
        <taxon>Phallomycetidae</taxon>
        <taxon>Geastrales</taxon>
        <taxon>Sphaerobolaceae</taxon>
        <taxon>Sphaerobolus</taxon>
    </lineage>
</organism>
<evidence type="ECO:0000313" key="1">
    <source>
        <dbReference type="EMBL" id="KIJ47036.1"/>
    </source>
</evidence>
<dbReference type="EMBL" id="KN837104">
    <property type="protein sequence ID" value="KIJ47036.1"/>
    <property type="molecule type" value="Genomic_DNA"/>
</dbReference>
<gene>
    <name evidence="1" type="ORF">M422DRAFT_45915</name>
</gene>
<accession>A0A0C9VIA5</accession>
<dbReference type="HOGENOM" id="CLU_1103372_0_0_1"/>
<dbReference type="AlphaFoldDB" id="A0A0C9VIA5"/>
<name>A0A0C9VIA5_SPHS4</name>
<sequence>MSLSLNENKEFSELWFHFYLQLLFPSMPGGKPCKYFTEEEERQGRLQAKKVYRERNIDEERRKSRIRTKHATIKAERAARKVAKKAARKDEKRRKMITQMAQIACSSVGPSNEQSGSIKIIEPPEFNFKSNLDQIMGDLLYQMFNKTTILSAEETKTFYQQRYLKWIADYMEKGLGIVRTEVRKYLQAGEACGVTADLVKKEAFHCTYFKDGKNLAKAHRDYEGMKAAASCIHLISNANEEFILTVEGLSMQEYQQAYDHNELVWQFCGF</sequence>